<organism evidence="1 2">
    <name type="scientific">Candidatus Portnoybacteria bacterium RBG_19FT_COMBO_36_7</name>
    <dbReference type="NCBI Taxonomy" id="1801992"/>
    <lineage>
        <taxon>Bacteria</taxon>
        <taxon>Candidatus Portnoyibacteriota</taxon>
    </lineage>
</organism>
<name>A0A1G2F7Z6_9BACT</name>
<evidence type="ECO:0000313" key="1">
    <source>
        <dbReference type="EMBL" id="OGZ34195.1"/>
    </source>
</evidence>
<evidence type="ECO:0000313" key="2">
    <source>
        <dbReference type="Proteomes" id="UP000179099"/>
    </source>
</evidence>
<accession>A0A1G2F7Z6</accession>
<dbReference type="EMBL" id="MHMW01000018">
    <property type="protein sequence ID" value="OGZ34195.1"/>
    <property type="molecule type" value="Genomic_DNA"/>
</dbReference>
<proteinExistence type="predicted"/>
<dbReference type="AlphaFoldDB" id="A0A1G2F7Z6"/>
<reference evidence="1 2" key="1">
    <citation type="journal article" date="2016" name="Nat. Commun.">
        <title>Thousands of microbial genomes shed light on interconnected biogeochemical processes in an aquifer system.</title>
        <authorList>
            <person name="Anantharaman K."/>
            <person name="Brown C.T."/>
            <person name="Hug L.A."/>
            <person name="Sharon I."/>
            <person name="Castelle C.J."/>
            <person name="Probst A.J."/>
            <person name="Thomas B.C."/>
            <person name="Singh A."/>
            <person name="Wilkins M.J."/>
            <person name="Karaoz U."/>
            <person name="Brodie E.L."/>
            <person name="Williams K.H."/>
            <person name="Hubbard S.S."/>
            <person name="Banfield J.F."/>
        </authorList>
    </citation>
    <scope>NUCLEOTIDE SEQUENCE [LARGE SCALE GENOMIC DNA]</scope>
</reference>
<gene>
    <name evidence="1" type="ORF">A2Y98_02590</name>
</gene>
<dbReference type="Proteomes" id="UP000179099">
    <property type="component" value="Unassembled WGS sequence"/>
</dbReference>
<comment type="caution">
    <text evidence="1">The sequence shown here is derived from an EMBL/GenBank/DDBJ whole genome shotgun (WGS) entry which is preliminary data.</text>
</comment>
<protein>
    <submittedName>
        <fullName evidence="1">Uncharacterized protein</fullName>
    </submittedName>
</protein>
<sequence length="60" mass="6842">MHLAQALTRLPFSKVSHCRLGYWRRLAVGLNLPRSLTNVTLVIDFLPQRAHDLAILGDYL</sequence>